<keyword evidence="1" id="KW-0812">Transmembrane</keyword>
<name>A0ABR4HRG1_9EURO</name>
<keyword evidence="1" id="KW-1133">Transmembrane helix</keyword>
<protein>
    <submittedName>
        <fullName evidence="2">Uncharacterized protein</fullName>
    </submittedName>
</protein>
<comment type="caution">
    <text evidence="2">The sequence shown here is derived from an EMBL/GenBank/DDBJ whole genome shotgun (WGS) entry which is preliminary data.</text>
</comment>
<dbReference type="EMBL" id="JBFXLT010000015">
    <property type="protein sequence ID" value="KAL2818079.1"/>
    <property type="molecule type" value="Genomic_DNA"/>
</dbReference>
<organism evidence="2 3">
    <name type="scientific">Aspergillus granulosus</name>
    <dbReference type="NCBI Taxonomy" id="176169"/>
    <lineage>
        <taxon>Eukaryota</taxon>
        <taxon>Fungi</taxon>
        <taxon>Dikarya</taxon>
        <taxon>Ascomycota</taxon>
        <taxon>Pezizomycotina</taxon>
        <taxon>Eurotiomycetes</taxon>
        <taxon>Eurotiomycetidae</taxon>
        <taxon>Eurotiales</taxon>
        <taxon>Aspergillaceae</taxon>
        <taxon>Aspergillus</taxon>
        <taxon>Aspergillus subgen. Nidulantes</taxon>
    </lineage>
</organism>
<evidence type="ECO:0000313" key="3">
    <source>
        <dbReference type="Proteomes" id="UP001610334"/>
    </source>
</evidence>
<dbReference type="Proteomes" id="UP001610334">
    <property type="component" value="Unassembled WGS sequence"/>
</dbReference>
<keyword evidence="1" id="KW-0472">Membrane</keyword>
<proteinExistence type="predicted"/>
<feature type="transmembrane region" description="Helical" evidence="1">
    <location>
        <begin position="20"/>
        <end position="42"/>
    </location>
</feature>
<sequence length="85" mass="9460">MSSVRVRLPAAGRDRETCFLIAVLSFSVSVSMFIGGISRRIMLCMKQPRARLFLVMVGICDRAQPMPWCLGFVALNAWRPAPTSD</sequence>
<keyword evidence="3" id="KW-1185">Reference proteome</keyword>
<evidence type="ECO:0000313" key="2">
    <source>
        <dbReference type="EMBL" id="KAL2818079.1"/>
    </source>
</evidence>
<gene>
    <name evidence="2" type="ORF">BJX63DRAFT_384524</name>
</gene>
<accession>A0ABR4HRG1</accession>
<reference evidence="2 3" key="1">
    <citation type="submission" date="2024-07" db="EMBL/GenBank/DDBJ databases">
        <title>Section-level genome sequencing and comparative genomics of Aspergillus sections Usti and Cavernicolus.</title>
        <authorList>
            <consortium name="Lawrence Berkeley National Laboratory"/>
            <person name="Nybo J.L."/>
            <person name="Vesth T.C."/>
            <person name="Theobald S."/>
            <person name="Frisvad J.C."/>
            <person name="Larsen T.O."/>
            <person name="Kjaerboelling I."/>
            <person name="Rothschild-Mancinelli K."/>
            <person name="Lyhne E.K."/>
            <person name="Kogle M.E."/>
            <person name="Barry K."/>
            <person name="Clum A."/>
            <person name="Na H."/>
            <person name="Ledsgaard L."/>
            <person name="Lin J."/>
            <person name="Lipzen A."/>
            <person name="Kuo A."/>
            <person name="Riley R."/>
            <person name="Mondo S."/>
            <person name="Labutti K."/>
            <person name="Haridas S."/>
            <person name="Pangalinan J."/>
            <person name="Salamov A.A."/>
            <person name="Simmons B.A."/>
            <person name="Magnuson J.K."/>
            <person name="Chen J."/>
            <person name="Drula E."/>
            <person name="Henrissat B."/>
            <person name="Wiebenga A."/>
            <person name="Lubbers R.J."/>
            <person name="Gomes A.C."/>
            <person name="Makela M.R."/>
            <person name="Stajich J."/>
            <person name="Grigoriev I.V."/>
            <person name="Mortensen U.H."/>
            <person name="De Vries R.P."/>
            <person name="Baker S.E."/>
            <person name="Andersen M.R."/>
        </authorList>
    </citation>
    <scope>NUCLEOTIDE SEQUENCE [LARGE SCALE GENOMIC DNA]</scope>
    <source>
        <strain evidence="2 3">CBS 588.65</strain>
    </source>
</reference>
<evidence type="ECO:0000256" key="1">
    <source>
        <dbReference type="SAM" id="Phobius"/>
    </source>
</evidence>